<evidence type="ECO:0000313" key="2">
    <source>
        <dbReference type="Proteomes" id="UP000059188"/>
    </source>
</evidence>
<dbReference type="EMBL" id="LN679289">
    <property type="protein sequence ID" value="CEL54991.1"/>
    <property type="molecule type" value="Genomic_DNA"/>
</dbReference>
<accession>A0A0B7FA99</accession>
<dbReference type="AlphaFoldDB" id="A0A0B7FA99"/>
<organism evidence="1 2">
    <name type="scientific">Thanatephorus cucumeris (strain AG1-IB / isolate 7/3/14)</name>
    <name type="common">Lettuce bottom rot fungus</name>
    <name type="synonym">Rhizoctonia solani</name>
    <dbReference type="NCBI Taxonomy" id="1108050"/>
    <lineage>
        <taxon>Eukaryota</taxon>
        <taxon>Fungi</taxon>
        <taxon>Dikarya</taxon>
        <taxon>Basidiomycota</taxon>
        <taxon>Agaricomycotina</taxon>
        <taxon>Agaricomycetes</taxon>
        <taxon>Cantharellales</taxon>
        <taxon>Ceratobasidiaceae</taxon>
        <taxon>Rhizoctonia</taxon>
        <taxon>Rhizoctonia solani AG-1</taxon>
    </lineage>
</organism>
<protein>
    <submittedName>
        <fullName evidence="1">Uncharacterized protein</fullName>
    </submittedName>
</protein>
<dbReference type="Proteomes" id="UP000059188">
    <property type="component" value="Unassembled WGS sequence"/>
</dbReference>
<keyword evidence="2" id="KW-1185">Reference proteome</keyword>
<reference evidence="1 2" key="1">
    <citation type="submission" date="2014-11" db="EMBL/GenBank/DDBJ databases">
        <authorList>
            <person name="Wibberg Daniel"/>
        </authorList>
    </citation>
    <scope>NUCLEOTIDE SEQUENCE [LARGE SCALE GENOMIC DNA]</scope>
    <source>
        <strain evidence="1">Rhizoctonia solani AG1-IB 7/3/14</strain>
    </source>
</reference>
<proteinExistence type="predicted"/>
<name>A0A0B7FA99_THACB</name>
<gene>
    <name evidence="1" type="ORF">RSOLAG1IB_11803</name>
</gene>
<sequence>MPIKRPINEGNADTRRYTYLNEPEVAQNGTPAISYRHTDHLHSKVNNSKNRGWPLKTKIERPGFVIASRHRRLFRPWIADHDHPELKYDSEIVDPCLRQKNKMYDQFLYFVVSVRTRLFVWSRVNLETAFSLLAGRLSRQISKGERQNCSFALSEPWGLTNN</sequence>
<evidence type="ECO:0000313" key="1">
    <source>
        <dbReference type="EMBL" id="CEL54991.1"/>
    </source>
</evidence>